<feature type="region of interest" description="Disordered" evidence="1">
    <location>
        <begin position="122"/>
        <end position="159"/>
    </location>
</feature>
<dbReference type="GO" id="GO:0003713">
    <property type="term" value="F:transcription coactivator activity"/>
    <property type="evidence" value="ECO:0007669"/>
    <property type="project" value="InterPro"/>
</dbReference>
<keyword evidence="3" id="KW-1185">Reference proteome</keyword>
<feature type="region of interest" description="Disordered" evidence="1">
    <location>
        <begin position="1"/>
        <end position="25"/>
    </location>
</feature>
<dbReference type="AlphaFoldDB" id="A0A2R6WR22"/>
<dbReference type="EMBL" id="KZ772736">
    <property type="protein sequence ID" value="PTQ36317.1"/>
    <property type="molecule type" value="Genomic_DNA"/>
</dbReference>
<dbReference type="InterPro" id="IPR044661">
    <property type="entry name" value="MED15a/b/c-like"/>
</dbReference>
<reference evidence="3" key="1">
    <citation type="journal article" date="2017" name="Cell">
        <title>Insights into land plant evolution garnered from the Marchantia polymorpha genome.</title>
        <authorList>
            <person name="Bowman J.L."/>
            <person name="Kohchi T."/>
            <person name="Yamato K.T."/>
            <person name="Jenkins J."/>
            <person name="Shu S."/>
            <person name="Ishizaki K."/>
            <person name="Yamaoka S."/>
            <person name="Nishihama R."/>
            <person name="Nakamura Y."/>
            <person name="Berger F."/>
            <person name="Adam C."/>
            <person name="Aki S.S."/>
            <person name="Althoff F."/>
            <person name="Araki T."/>
            <person name="Arteaga-Vazquez M.A."/>
            <person name="Balasubrmanian S."/>
            <person name="Barry K."/>
            <person name="Bauer D."/>
            <person name="Boehm C.R."/>
            <person name="Briginshaw L."/>
            <person name="Caballero-Perez J."/>
            <person name="Catarino B."/>
            <person name="Chen F."/>
            <person name="Chiyoda S."/>
            <person name="Chovatia M."/>
            <person name="Davies K.M."/>
            <person name="Delmans M."/>
            <person name="Demura T."/>
            <person name="Dierschke T."/>
            <person name="Dolan L."/>
            <person name="Dorantes-Acosta A.E."/>
            <person name="Eklund D.M."/>
            <person name="Florent S.N."/>
            <person name="Flores-Sandoval E."/>
            <person name="Fujiyama A."/>
            <person name="Fukuzawa H."/>
            <person name="Galik B."/>
            <person name="Grimanelli D."/>
            <person name="Grimwood J."/>
            <person name="Grossniklaus U."/>
            <person name="Hamada T."/>
            <person name="Haseloff J."/>
            <person name="Hetherington A.J."/>
            <person name="Higo A."/>
            <person name="Hirakawa Y."/>
            <person name="Hundley H.N."/>
            <person name="Ikeda Y."/>
            <person name="Inoue K."/>
            <person name="Inoue S.I."/>
            <person name="Ishida S."/>
            <person name="Jia Q."/>
            <person name="Kakita M."/>
            <person name="Kanazawa T."/>
            <person name="Kawai Y."/>
            <person name="Kawashima T."/>
            <person name="Kennedy M."/>
            <person name="Kinose K."/>
            <person name="Kinoshita T."/>
            <person name="Kohara Y."/>
            <person name="Koide E."/>
            <person name="Komatsu K."/>
            <person name="Kopischke S."/>
            <person name="Kubo M."/>
            <person name="Kyozuka J."/>
            <person name="Lagercrantz U."/>
            <person name="Lin S.S."/>
            <person name="Lindquist E."/>
            <person name="Lipzen A.M."/>
            <person name="Lu C.W."/>
            <person name="De Luna E."/>
            <person name="Martienssen R.A."/>
            <person name="Minamino N."/>
            <person name="Mizutani M."/>
            <person name="Mizutani M."/>
            <person name="Mochizuki N."/>
            <person name="Monte I."/>
            <person name="Mosher R."/>
            <person name="Nagasaki H."/>
            <person name="Nakagami H."/>
            <person name="Naramoto S."/>
            <person name="Nishitani K."/>
            <person name="Ohtani M."/>
            <person name="Okamoto T."/>
            <person name="Okumura M."/>
            <person name="Phillips J."/>
            <person name="Pollak B."/>
            <person name="Reinders A."/>
            <person name="Rovekamp M."/>
            <person name="Sano R."/>
            <person name="Sawa S."/>
            <person name="Schmid M.W."/>
            <person name="Shirakawa M."/>
            <person name="Solano R."/>
            <person name="Spunde A."/>
            <person name="Suetsugu N."/>
            <person name="Sugano S."/>
            <person name="Sugiyama A."/>
            <person name="Sun R."/>
            <person name="Suzuki Y."/>
            <person name="Takenaka M."/>
            <person name="Takezawa D."/>
            <person name="Tomogane H."/>
            <person name="Tsuzuki M."/>
            <person name="Ueda T."/>
            <person name="Umeda M."/>
            <person name="Ward J.M."/>
            <person name="Watanabe Y."/>
            <person name="Yazaki K."/>
            <person name="Yokoyama R."/>
            <person name="Yoshitake Y."/>
            <person name="Yotsui I."/>
            <person name="Zachgo S."/>
            <person name="Schmutz J."/>
        </authorList>
    </citation>
    <scope>NUCLEOTIDE SEQUENCE [LARGE SCALE GENOMIC DNA]</scope>
    <source>
        <strain evidence="3">Tak-1</strain>
    </source>
</reference>
<dbReference type="GO" id="GO:0031490">
    <property type="term" value="F:chromatin DNA binding"/>
    <property type="evidence" value="ECO:0007669"/>
    <property type="project" value="InterPro"/>
</dbReference>
<feature type="compositionally biased region" description="Low complexity" evidence="1">
    <location>
        <begin position="133"/>
        <end position="155"/>
    </location>
</feature>
<organism evidence="2 3">
    <name type="scientific">Marchantia polymorpha</name>
    <name type="common">Common liverwort</name>
    <name type="synonym">Marchantia aquatica</name>
    <dbReference type="NCBI Taxonomy" id="3197"/>
    <lineage>
        <taxon>Eukaryota</taxon>
        <taxon>Viridiplantae</taxon>
        <taxon>Streptophyta</taxon>
        <taxon>Embryophyta</taxon>
        <taxon>Marchantiophyta</taxon>
        <taxon>Marchantiopsida</taxon>
        <taxon>Marchantiidae</taxon>
        <taxon>Marchantiales</taxon>
        <taxon>Marchantiaceae</taxon>
        <taxon>Marchantia</taxon>
    </lineage>
</organism>
<dbReference type="PANTHER" id="PTHR33137">
    <property type="entry name" value="MEDIATOR OF RNA POLYMERASE II TRANSCRIPTION SUBUNIT 15A-RELATED"/>
    <property type="match status" value="1"/>
</dbReference>
<evidence type="ECO:0000313" key="2">
    <source>
        <dbReference type="EMBL" id="PTQ36317.1"/>
    </source>
</evidence>
<sequence length="272" mass="30309">MRLKRRTQPPRPALSGCESVDSSTHSAGASVLDHRDIVWPKLQVLKDKYLQDMKDLHGMLTTRSTMPMPPDQLHKLKHYKDVLHRMIPYLTVSKERVPREFNQDKVEAFEKQIVNIMETFKRRKQPPQPALPPQQQGGQAPPPAQQQLLSQIQQQDNKHVQKMPVTGVGQSTVSALQPNSLATNLGPTLQQSGIPPLQQNGANSGQPTATSMQSNSLRSPQQGGVTSLPANWISAMQQGGLSTLQAATEQHDYLMSRISLNMLYLETRNSFV</sequence>
<dbReference type="PANTHER" id="PTHR33137:SF4">
    <property type="entry name" value="MEDIATOR OF RNA POLYMERASE II TRANSCRIPTION SUBUNIT 15A-RELATED"/>
    <property type="match status" value="1"/>
</dbReference>
<dbReference type="Proteomes" id="UP000244005">
    <property type="component" value="Unassembled WGS sequence"/>
</dbReference>
<dbReference type="OMA" id="INTHRPR"/>
<dbReference type="OrthoDB" id="1912459at2759"/>
<gene>
    <name evidence="2" type="ORF">MARPO_0064s0010</name>
</gene>
<evidence type="ECO:0000313" key="3">
    <source>
        <dbReference type="Proteomes" id="UP000244005"/>
    </source>
</evidence>
<evidence type="ECO:0000256" key="1">
    <source>
        <dbReference type="SAM" id="MobiDB-lite"/>
    </source>
</evidence>
<accession>A0A2R6WR22</accession>
<dbReference type="Gramene" id="Mp8g01900.1">
    <property type="protein sequence ID" value="Mp8g01900.1.cds"/>
    <property type="gene ID" value="Mp8g01900"/>
</dbReference>
<name>A0A2R6WR22_MARPO</name>
<feature type="region of interest" description="Disordered" evidence="1">
    <location>
        <begin position="180"/>
        <end position="226"/>
    </location>
</feature>
<evidence type="ECO:0008006" key="4">
    <source>
        <dbReference type="Google" id="ProtNLM"/>
    </source>
</evidence>
<proteinExistence type="predicted"/>
<protein>
    <recommendedName>
        <fullName evidence="4">Mediator complex subunit 15 KIX domain-containing protein</fullName>
    </recommendedName>
</protein>